<dbReference type="PRINTS" id="PR00344">
    <property type="entry name" value="BCTRLSENSOR"/>
</dbReference>
<evidence type="ECO:0000256" key="3">
    <source>
        <dbReference type="ARBA" id="ARBA00022679"/>
    </source>
</evidence>
<dbReference type="Pfam" id="PF02518">
    <property type="entry name" value="HATPase_c"/>
    <property type="match status" value="1"/>
</dbReference>
<name>F5XMA6_MICPN</name>
<keyword evidence="8" id="KW-0472">Membrane</keyword>
<feature type="transmembrane region" description="Helical" evidence="8">
    <location>
        <begin position="154"/>
        <end position="176"/>
    </location>
</feature>
<keyword evidence="5" id="KW-0902">Two-component regulatory system</keyword>
<evidence type="ECO:0000313" key="11">
    <source>
        <dbReference type="Proteomes" id="UP000007947"/>
    </source>
</evidence>
<evidence type="ECO:0000313" key="10">
    <source>
        <dbReference type="EMBL" id="BAK36363.1"/>
    </source>
</evidence>
<feature type="coiled-coil region" evidence="6">
    <location>
        <begin position="179"/>
        <end position="206"/>
    </location>
</feature>
<dbReference type="HOGENOM" id="CLU_642231_0_0_11"/>
<feature type="domain" description="Histidine kinase/HSP90-like ATPase" evidence="9">
    <location>
        <begin position="304"/>
        <end position="392"/>
    </location>
</feature>
<dbReference type="CDD" id="cd16917">
    <property type="entry name" value="HATPase_UhpB-NarQ-NarX-like"/>
    <property type="match status" value="1"/>
</dbReference>
<evidence type="ECO:0000256" key="7">
    <source>
        <dbReference type="SAM" id="MobiDB-lite"/>
    </source>
</evidence>
<dbReference type="EC" id="2.7.13.3" evidence="2"/>
<proteinExistence type="predicted"/>
<evidence type="ECO:0000259" key="9">
    <source>
        <dbReference type="Pfam" id="PF02518"/>
    </source>
</evidence>
<evidence type="ECO:0000256" key="2">
    <source>
        <dbReference type="ARBA" id="ARBA00012438"/>
    </source>
</evidence>
<feature type="transmembrane region" description="Helical" evidence="8">
    <location>
        <begin position="42"/>
        <end position="65"/>
    </location>
</feature>
<feature type="region of interest" description="Disordered" evidence="7">
    <location>
        <begin position="373"/>
        <end position="393"/>
    </location>
</feature>
<feature type="transmembrane region" description="Helical" evidence="8">
    <location>
        <begin position="130"/>
        <end position="148"/>
    </location>
</feature>
<dbReference type="InterPro" id="IPR036890">
    <property type="entry name" value="HATPase_C_sf"/>
</dbReference>
<protein>
    <recommendedName>
        <fullName evidence="2">histidine kinase</fullName>
        <ecNumber evidence="2">2.7.13.3</ecNumber>
    </recommendedName>
</protein>
<dbReference type="InterPro" id="IPR003594">
    <property type="entry name" value="HATPase_dom"/>
</dbReference>
<evidence type="ECO:0000256" key="6">
    <source>
        <dbReference type="SAM" id="Coils"/>
    </source>
</evidence>
<gene>
    <name evidence="10" type="ordered locus">MLP_33490</name>
</gene>
<comment type="catalytic activity">
    <reaction evidence="1">
        <text>ATP + protein L-histidine = ADP + protein N-phospho-L-histidine.</text>
        <dbReference type="EC" id="2.7.13.3"/>
    </reaction>
</comment>
<keyword evidence="8" id="KW-1133">Transmembrane helix</keyword>
<feature type="transmembrane region" description="Helical" evidence="8">
    <location>
        <begin position="105"/>
        <end position="123"/>
    </location>
</feature>
<keyword evidence="3" id="KW-0808">Transferase</keyword>
<keyword evidence="8" id="KW-0812">Transmembrane</keyword>
<dbReference type="PANTHER" id="PTHR24421">
    <property type="entry name" value="NITRATE/NITRITE SENSOR PROTEIN NARX-RELATED"/>
    <property type="match status" value="1"/>
</dbReference>
<evidence type="ECO:0000256" key="1">
    <source>
        <dbReference type="ARBA" id="ARBA00000085"/>
    </source>
</evidence>
<dbReference type="STRING" id="1032480.MLP_33490"/>
<dbReference type="GO" id="GO:0004673">
    <property type="term" value="F:protein histidine kinase activity"/>
    <property type="evidence" value="ECO:0007669"/>
    <property type="project" value="UniProtKB-EC"/>
</dbReference>
<evidence type="ECO:0000256" key="8">
    <source>
        <dbReference type="SAM" id="Phobius"/>
    </source>
</evidence>
<organism evidence="10 11">
    <name type="scientific">Microlunatus phosphovorus (strain ATCC 700054 / DSM 10555 / JCM 9379 / NBRC 101784 / NCIMB 13414 / VKM Ac-1990 / NM-1)</name>
    <dbReference type="NCBI Taxonomy" id="1032480"/>
    <lineage>
        <taxon>Bacteria</taxon>
        <taxon>Bacillati</taxon>
        <taxon>Actinomycetota</taxon>
        <taxon>Actinomycetes</taxon>
        <taxon>Propionibacteriales</taxon>
        <taxon>Propionibacteriaceae</taxon>
        <taxon>Microlunatus</taxon>
    </lineage>
</organism>
<dbReference type="AlphaFoldDB" id="F5XMA6"/>
<dbReference type="OrthoDB" id="5125370at2"/>
<dbReference type="EMBL" id="AP012204">
    <property type="protein sequence ID" value="BAK36363.1"/>
    <property type="molecule type" value="Genomic_DNA"/>
</dbReference>
<dbReference type="InterPro" id="IPR004358">
    <property type="entry name" value="Sig_transdc_His_kin-like_C"/>
</dbReference>
<evidence type="ECO:0000256" key="5">
    <source>
        <dbReference type="ARBA" id="ARBA00023012"/>
    </source>
</evidence>
<dbReference type="eggNOG" id="COG4585">
    <property type="taxonomic scope" value="Bacteria"/>
</dbReference>
<keyword evidence="11" id="KW-1185">Reference proteome</keyword>
<dbReference type="Gene3D" id="3.30.565.10">
    <property type="entry name" value="Histidine kinase-like ATPase, C-terminal domain"/>
    <property type="match status" value="1"/>
</dbReference>
<evidence type="ECO:0000256" key="4">
    <source>
        <dbReference type="ARBA" id="ARBA00022777"/>
    </source>
</evidence>
<dbReference type="InterPro" id="IPR050482">
    <property type="entry name" value="Sensor_HK_TwoCompSys"/>
</dbReference>
<dbReference type="KEGG" id="mph:MLP_33490"/>
<dbReference type="SUPFAM" id="SSF55874">
    <property type="entry name" value="ATPase domain of HSP90 chaperone/DNA topoisomerase II/histidine kinase"/>
    <property type="match status" value="1"/>
</dbReference>
<sequence>MLSGMTVLGRGVLAVLTAVRLLQLVSWPVAMATAGTSWLTRPWLAGLAYGIAAVGTIVTLSRLWLIRRQPPMRWSVALWWTDAVPATVALILGGLATAPGHGADYNHPTVALAIGTAATLALALPARQSLTAAAALLVAYLVGITSTLMLGPVVITAVAANAAALVGVPIALVVLARTLRAADRRTAAAETELAEARAALVAADRRENERSRQYRLLHDTVLSTLSALSRGTLQPEQPEVRQRLVTDADYLRGLIATSGSAAGMRLVGDLAALRRDHTAAGLRIHQHLADVPDLLPEEVCVAISAAIREALNNVARHSGTSEAWVTITGGPAEQPGSVSVLITDQGQGFDPAGVRPGIGLSQSITARLAEVGGSADVDSEPGQGTTVELRWPR</sequence>
<keyword evidence="6" id="KW-0175">Coiled coil</keyword>
<dbReference type="Proteomes" id="UP000007947">
    <property type="component" value="Chromosome"/>
</dbReference>
<dbReference type="GO" id="GO:0000160">
    <property type="term" value="P:phosphorelay signal transduction system"/>
    <property type="evidence" value="ECO:0007669"/>
    <property type="project" value="UniProtKB-KW"/>
</dbReference>
<feature type="transmembrane region" description="Helical" evidence="8">
    <location>
        <begin position="77"/>
        <end position="99"/>
    </location>
</feature>
<accession>F5XMA6</accession>
<keyword evidence="4 10" id="KW-0418">Kinase</keyword>
<reference evidence="10 11" key="1">
    <citation type="submission" date="2011-05" db="EMBL/GenBank/DDBJ databases">
        <title>Whole genome sequence of Microlunatus phosphovorus NM-1.</title>
        <authorList>
            <person name="Hosoyama A."/>
            <person name="Sasaki K."/>
            <person name="Harada T."/>
            <person name="Igarashi R."/>
            <person name="Kawakoshi A."/>
            <person name="Sasagawa M."/>
            <person name="Fukada J."/>
            <person name="Nakamura S."/>
            <person name="Katano Y."/>
            <person name="Hanada S."/>
            <person name="Kamagata Y."/>
            <person name="Nakamura N."/>
            <person name="Yamazaki S."/>
            <person name="Fujita N."/>
        </authorList>
    </citation>
    <scope>NUCLEOTIDE SEQUENCE [LARGE SCALE GENOMIC DNA]</scope>
    <source>
        <strain evidence="11">ATCC 700054 / DSM 10555 / JCM 9379 / NBRC 101784 / NCIMB 13414 / VKM Ac-1990 / NM-1</strain>
    </source>
</reference>